<dbReference type="InterPro" id="IPR006479">
    <property type="entry name" value="Holin"/>
</dbReference>
<keyword evidence="3 5" id="KW-1133">Transmembrane helix</keyword>
<dbReference type="OrthoDB" id="2405362at2"/>
<evidence type="ECO:0000256" key="3">
    <source>
        <dbReference type="ARBA" id="ARBA00022989"/>
    </source>
</evidence>
<dbReference type="Pfam" id="PF04688">
    <property type="entry name" value="Holin_SPP1"/>
    <property type="match status" value="1"/>
</dbReference>
<evidence type="ECO:0000256" key="2">
    <source>
        <dbReference type="ARBA" id="ARBA00022692"/>
    </source>
</evidence>
<dbReference type="STRING" id="519424.AZF04_15320"/>
<feature type="transmembrane region" description="Helical" evidence="5">
    <location>
        <begin position="35"/>
        <end position="55"/>
    </location>
</feature>
<keyword evidence="2 5" id="KW-0812">Transmembrane</keyword>
<keyword evidence="7" id="KW-1185">Reference proteome</keyword>
<comment type="caution">
    <text evidence="6">The sequence shown here is derived from an EMBL/GenBank/DDBJ whole genome shotgun (WGS) entry which is preliminary data.</text>
</comment>
<proteinExistence type="predicted"/>
<dbReference type="NCBIfam" id="TIGR01592">
    <property type="entry name" value="holin_SPP1"/>
    <property type="match status" value="1"/>
</dbReference>
<evidence type="ECO:0000256" key="5">
    <source>
        <dbReference type="SAM" id="Phobius"/>
    </source>
</evidence>
<protein>
    <submittedName>
        <fullName evidence="6">Holin</fullName>
    </submittedName>
</protein>
<name>A0A161PJ92_9BACI</name>
<evidence type="ECO:0000256" key="1">
    <source>
        <dbReference type="ARBA" id="ARBA00004370"/>
    </source>
</evidence>
<evidence type="ECO:0000313" key="6">
    <source>
        <dbReference type="EMBL" id="KYG33882.1"/>
    </source>
</evidence>
<dbReference type="AlphaFoldDB" id="A0A161PJ92"/>
<gene>
    <name evidence="6" type="ORF">AZF04_15320</name>
</gene>
<sequence>MDKGTFIRTIVLLLALVNQILTSFGLTPVPGDEVVWYEIISTIVTAIAASIAWFNNNYVTEKGKKQKEVLQEQGLIKVVKYEQNT</sequence>
<comment type="subcellular location">
    <subcellularLocation>
        <location evidence="1">Membrane</location>
    </subcellularLocation>
</comment>
<dbReference type="EMBL" id="LTAO01000004">
    <property type="protein sequence ID" value="KYG33882.1"/>
    <property type="molecule type" value="Genomic_DNA"/>
</dbReference>
<keyword evidence="4 5" id="KW-0472">Membrane</keyword>
<dbReference type="GO" id="GO:0016020">
    <property type="term" value="C:membrane"/>
    <property type="evidence" value="ECO:0007669"/>
    <property type="project" value="UniProtKB-SubCell"/>
</dbReference>
<reference evidence="6" key="1">
    <citation type="submission" date="2016-02" db="EMBL/GenBank/DDBJ databases">
        <title>Genome sequence of Bacillus trypoxylicola KCTC 13244(T).</title>
        <authorList>
            <person name="Jeong H."/>
            <person name="Park S.-H."/>
            <person name="Choi S.-K."/>
        </authorList>
    </citation>
    <scope>NUCLEOTIDE SEQUENCE [LARGE SCALE GENOMIC DNA]</scope>
    <source>
        <strain evidence="6">KCTC 13244</strain>
    </source>
</reference>
<evidence type="ECO:0000256" key="4">
    <source>
        <dbReference type="ARBA" id="ARBA00023136"/>
    </source>
</evidence>
<dbReference type="RefSeq" id="WP_061947692.1">
    <property type="nucleotide sequence ID" value="NZ_LTAO01000004.1"/>
</dbReference>
<evidence type="ECO:0000313" key="7">
    <source>
        <dbReference type="Proteomes" id="UP000075806"/>
    </source>
</evidence>
<organism evidence="6 7">
    <name type="scientific">Alkalihalobacillus trypoxylicola</name>
    <dbReference type="NCBI Taxonomy" id="519424"/>
    <lineage>
        <taxon>Bacteria</taxon>
        <taxon>Bacillati</taxon>
        <taxon>Bacillota</taxon>
        <taxon>Bacilli</taxon>
        <taxon>Bacillales</taxon>
        <taxon>Bacillaceae</taxon>
        <taxon>Alkalihalobacillus</taxon>
    </lineage>
</organism>
<dbReference type="Proteomes" id="UP000075806">
    <property type="component" value="Unassembled WGS sequence"/>
</dbReference>
<accession>A0A161PJ92</accession>